<organism evidence="14 15">
    <name type="scientific">Xanthobacter tagetidis</name>
    <dbReference type="NCBI Taxonomy" id="60216"/>
    <lineage>
        <taxon>Bacteria</taxon>
        <taxon>Pseudomonadati</taxon>
        <taxon>Pseudomonadota</taxon>
        <taxon>Alphaproteobacteria</taxon>
        <taxon>Hyphomicrobiales</taxon>
        <taxon>Xanthobacteraceae</taxon>
        <taxon>Xanthobacter</taxon>
    </lineage>
</organism>
<dbReference type="Proteomes" id="UP000269692">
    <property type="component" value="Unassembled WGS sequence"/>
</dbReference>
<evidence type="ECO:0000256" key="5">
    <source>
        <dbReference type="ARBA" id="ARBA00022692"/>
    </source>
</evidence>
<evidence type="ECO:0000256" key="9">
    <source>
        <dbReference type="ARBA" id="ARBA00023065"/>
    </source>
</evidence>
<name>A0A3L7A392_9HYPH</name>
<gene>
    <name evidence="14" type="ORF">D9R14_18710</name>
</gene>
<proteinExistence type="inferred from homology"/>
<evidence type="ECO:0000256" key="12">
    <source>
        <dbReference type="ARBA" id="ARBA00034430"/>
    </source>
</evidence>
<evidence type="ECO:0000256" key="4">
    <source>
        <dbReference type="ARBA" id="ARBA00022538"/>
    </source>
</evidence>
<keyword evidence="6" id="KW-0631">Potassium channel</keyword>
<keyword evidence="9" id="KW-0406">Ion transport</keyword>
<dbReference type="PANTHER" id="PTHR31462">
    <property type="entry name" value="ENDOSOMAL/LYSOSOMAL POTASSIUM CHANNEL TMEM175"/>
    <property type="match status" value="1"/>
</dbReference>
<sequence>MSQNADTRPARHADRHSRFPKSRVDALTDGVFAFAMTLLVLDIRLPEDLKIDDGAALTAHLMSLGHETVTYLISFLVLGAFWRGTIEARRSEEQVGHTVVGVSLWLLFLVTVVPFSSGLVSRYGQFTPAILVYAANMGALALLVVALRYLDVAPERRSLAAAFGQRLPLFLVSALLSAALGFVAPHAALYAYFLNILSRLPFWPSTPASAGRS</sequence>
<keyword evidence="11" id="KW-0407">Ion channel</keyword>
<reference evidence="14 15" key="1">
    <citation type="submission" date="2018-10" db="EMBL/GenBank/DDBJ databases">
        <title>Xanthobacter tagetidis genome sequencing and assembly.</title>
        <authorList>
            <person name="Maclea K.S."/>
            <person name="Goen A.E."/>
            <person name="Fatima S.A."/>
        </authorList>
    </citation>
    <scope>NUCLEOTIDE SEQUENCE [LARGE SCALE GENOMIC DNA]</scope>
    <source>
        <strain evidence="14 15">ATCC 700314</strain>
    </source>
</reference>
<evidence type="ECO:0000256" key="3">
    <source>
        <dbReference type="ARBA" id="ARBA00022448"/>
    </source>
</evidence>
<dbReference type="GO" id="GO:0005267">
    <property type="term" value="F:potassium channel activity"/>
    <property type="evidence" value="ECO:0007669"/>
    <property type="project" value="UniProtKB-KW"/>
</dbReference>
<feature type="transmembrane region" description="Helical" evidence="13">
    <location>
        <begin position="68"/>
        <end position="86"/>
    </location>
</feature>
<dbReference type="InterPro" id="IPR010617">
    <property type="entry name" value="TMEM175-like"/>
</dbReference>
<protein>
    <submittedName>
        <fullName evidence="14">DUF1211 domain-containing protein</fullName>
    </submittedName>
</protein>
<evidence type="ECO:0000313" key="14">
    <source>
        <dbReference type="EMBL" id="RLP74398.1"/>
    </source>
</evidence>
<keyword evidence="7" id="KW-0630">Potassium</keyword>
<comment type="caution">
    <text evidence="14">The sequence shown here is derived from an EMBL/GenBank/DDBJ whole genome shotgun (WGS) entry which is preliminary data.</text>
</comment>
<feature type="transmembrane region" description="Helical" evidence="13">
    <location>
        <begin position="98"/>
        <end position="120"/>
    </location>
</feature>
<keyword evidence="15" id="KW-1185">Reference proteome</keyword>
<comment type="similarity">
    <text evidence="2">Belongs to the TMEM175 family.</text>
</comment>
<keyword evidence="4" id="KW-0633">Potassium transport</keyword>
<evidence type="ECO:0000256" key="7">
    <source>
        <dbReference type="ARBA" id="ARBA00022958"/>
    </source>
</evidence>
<evidence type="ECO:0000256" key="2">
    <source>
        <dbReference type="ARBA" id="ARBA00006920"/>
    </source>
</evidence>
<dbReference type="AlphaFoldDB" id="A0A3L7A392"/>
<dbReference type="GO" id="GO:0016020">
    <property type="term" value="C:membrane"/>
    <property type="evidence" value="ECO:0007669"/>
    <property type="project" value="UniProtKB-SubCell"/>
</dbReference>
<feature type="transmembrane region" description="Helical" evidence="13">
    <location>
        <begin position="126"/>
        <end position="147"/>
    </location>
</feature>
<dbReference type="OrthoDB" id="7626281at2"/>
<feature type="transmembrane region" description="Helical" evidence="13">
    <location>
        <begin position="167"/>
        <end position="193"/>
    </location>
</feature>
<accession>A0A3L7A392</accession>
<evidence type="ECO:0000256" key="1">
    <source>
        <dbReference type="ARBA" id="ARBA00004141"/>
    </source>
</evidence>
<dbReference type="EMBL" id="RCTF01000019">
    <property type="protein sequence ID" value="RLP74398.1"/>
    <property type="molecule type" value="Genomic_DNA"/>
</dbReference>
<keyword evidence="10 13" id="KW-0472">Membrane</keyword>
<keyword evidence="5 13" id="KW-0812">Transmembrane</keyword>
<dbReference type="GO" id="GO:0015252">
    <property type="term" value="F:proton channel activity"/>
    <property type="evidence" value="ECO:0007669"/>
    <property type="project" value="InterPro"/>
</dbReference>
<evidence type="ECO:0000256" key="6">
    <source>
        <dbReference type="ARBA" id="ARBA00022826"/>
    </source>
</evidence>
<keyword evidence="8 13" id="KW-1133">Transmembrane helix</keyword>
<evidence type="ECO:0000313" key="15">
    <source>
        <dbReference type="Proteomes" id="UP000269692"/>
    </source>
</evidence>
<dbReference type="PANTHER" id="PTHR31462:SF5">
    <property type="entry name" value="ENDOSOMAL_LYSOSOMAL PROTON CHANNEL TMEM175"/>
    <property type="match status" value="1"/>
</dbReference>
<comment type="catalytic activity">
    <reaction evidence="12">
        <text>K(+)(in) = K(+)(out)</text>
        <dbReference type="Rhea" id="RHEA:29463"/>
        <dbReference type="ChEBI" id="CHEBI:29103"/>
    </reaction>
</comment>
<dbReference type="RefSeq" id="WP_121624871.1">
    <property type="nucleotide sequence ID" value="NZ_JACIIW010000003.1"/>
</dbReference>
<evidence type="ECO:0000256" key="11">
    <source>
        <dbReference type="ARBA" id="ARBA00023303"/>
    </source>
</evidence>
<evidence type="ECO:0000256" key="10">
    <source>
        <dbReference type="ARBA" id="ARBA00023136"/>
    </source>
</evidence>
<evidence type="ECO:0000256" key="8">
    <source>
        <dbReference type="ARBA" id="ARBA00022989"/>
    </source>
</evidence>
<dbReference type="Pfam" id="PF06736">
    <property type="entry name" value="TMEM175"/>
    <property type="match status" value="1"/>
</dbReference>
<evidence type="ECO:0000256" key="13">
    <source>
        <dbReference type="SAM" id="Phobius"/>
    </source>
</evidence>
<keyword evidence="3" id="KW-0813">Transport</keyword>
<comment type="subcellular location">
    <subcellularLocation>
        <location evidence="1">Membrane</location>
        <topology evidence="1">Multi-pass membrane protein</topology>
    </subcellularLocation>
</comment>